<dbReference type="NCBIfam" id="NF041504">
    <property type="entry name" value="AccA_sub"/>
    <property type="match status" value="1"/>
</dbReference>
<dbReference type="Pfam" id="PF03255">
    <property type="entry name" value="ACCA"/>
    <property type="match status" value="1"/>
</dbReference>
<comment type="similarity">
    <text evidence="4">In the N-terminal section; belongs to the AccD/PCCB family.</text>
</comment>
<keyword evidence="9 20" id="KW-0479">Metal-binding</keyword>
<dbReference type="GO" id="GO:0009317">
    <property type="term" value="C:acetyl-CoA carboxylase complex"/>
    <property type="evidence" value="ECO:0007669"/>
    <property type="project" value="InterPro"/>
</dbReference>
<gene>
    <name evidence="20" type="primary">accD</name>
    <name evidence="19" type="synonym">accA</name>
    <name evidence="23" type="ORF">GA0070561_1075</name>
</gene>
<dbReference type="NCBIfam" id="TIGR00513">
    <property type="entry name" value="accA"/>
    <property type="match status" value="1"/>
</dbReference>
<evidence type="ECO:0000256" key="11">
    <source>
        <dbReference type="ARBA" id="ARBA00022771"/>
    </source>
</evidence>
<comment type="function">
    <text evidence="19">Component of the acetyl coenzyme A carboxylase (ACC) complex. First, biotin carboxylase catalyzes the carboxylation of biotin on its carrier protein (BCCP) and then the CO(2) group is transferred by the carboxyltransferase to acetyl-CoA to form malonyl-CoA.</text>
</comment>
<dbReference type="PANTHER" id="PTHR42853:SF3">
    <property type="entry name" value="ACETYL-COENZYME A CARBOXYLASE CARBOXYL TRANSFERASE SUBUNIT ALPHA, CHLOROPLASTIC"/>
    <property type="match status" value="1"/>
</dbReference>
<evidence type="ECO:0000256" key="10">
    <source>
        <dbReference type="ARBA" id="ARBA00022741"/>
    </source>
</evidence>
<comment type="subunit">
    <text evidence="5">Acetyl-CoA carboxylase is a heterotetramer composed of biotin carboxyl carrier protein (AccB), biotin carboxylase (AccC) and two subunits of ACCase subunit beta/alpha.</text>
</comment>
<feature type="binding site" evidence="20">
    <location>
        <position position="19"/>
    </location>
    <ligand>
        <name>Zn(2+)</name>
        <dbReference type="ChEBI" id="CHEBI:29105"/>
    </ligand>
</feature>
<dbReference type="Pfam" id="PF17848">
    <property type="entry name" value="Zn_ribbon_ACC"/>
    <property type="match status" value="1"/>
</dbReference>
<evidence type="ECO:0000256" key="12">
    <source>
        <dbReference type="ARBA" id="ARBA00022832"/>
    </source>
</evidence>
<evidence type="ECO:0000256" key="13">
    <source>
        <dbReference type="ARBA" id="ARBA00022833"/>
    </source>
</evidence>
<dbReference type="PRINTS" id="PR01069">
    <property type="entry name" value="ACCCTRFRASEA"/>
</dbReference>
<keyword evidence="15 19" id="KW-0443">Lipid metabolism</keyword>
<dbReference type="AlphaFoldDB" id="A0A1C4UIT5"/>
<dbReference type="GO" id="GO:2001295">
    <property type="term" value="P:malonyl-CoA biosynthetic process"/>
    <property type="evidence" value="ECO:0007669"/>
    <property type="project" value="UniProtKB-UniRule"/>
</dbReference>
<evidence type="ECO:0000256" key="2">
    <source>
        <dbReference type="ARBA" id="ARBA00004956"/>
    </source>
</evidence>
<keyword evidence="10 19" id="KW-0547">Nucleotide-binding</keyword>
<dbReference type="Gene3D" id="3.90.226.10">
    <property type="entry name" value="2-enoyl-CoA Hydratase, Chain A, domain 1"/>
    <property type="match status" value="2"/>
</dbReference>
<dbReference type="InterPro" id="IPR029045">
    <property type="entry name" value="ClpP/crotonase-like_dom_sf"/>
</dbReference>
<dbReference type="STRING" id="285676.GA0070561_1075"/>
<dbReference type="NCBIfam" id="TIGR00515">
    <property type="entry name" value="accD"/>
    <property type="match status" value="1"/>
</dbReference>
<keyword evidence="13 20" id="KW-0862">Zinc</keyword>
<evidence type="ECO:0000256" key="14">
    <source>
        <dbReference type="ARBA" id="ARBA00022840"/>
    </source>
</evidence>
<evidence type="ECO:0000259" key="21">
    <source>
        <dbReference type="PROSITE" id="PS50980"/>
    </source>
</evidence>
<dbReference type="PROSITE" id="PS50989">
    <property type="entry name" value="COA_CT_CTER"/>
    <property type="match status" value="1"/>
</dbReference>
<dbReference type="GO" id="GO:0003989">
    <property type="term" value="F:acetyl-CoA carboxylase activity"/>
    <property type="evidence" value="ECO:0007669"/>
    <property type="project" value="InterPro"/>
</dbReference>
<dbReference type="SUPFAM" id="SSF52096">
    <property type="entry name" value="ClpP/crotonase"/>
    <property type="match status" value="2"/>
</dbReference>
<dbReference type="InterPro" id="IPR041010">
    <property type="entry name" value="Znf-ACC"/>
</dbReference>
<evidence type="ECO:0000256" key="4">
    <source>
        <dbReference type="ARBA" id="ARBA00010284"/>
    </source>
</evidence>
<feature type="domain" description="CoA carboxyltransferase C-terminal" evidence="22">
    <location>
        <begin position="267"/>
        <end position="525"/>
    </location>
</feature>
<evidence type="ECO:0000256" key="15">
    <source>
        <dbReference type="ARBA" id="ARBA00023098"/>
    </source>
</evidence>
<evidence type="ECO:0000313" key="24">
    <source>
        <dbReference type="Proteomes" id="UP000198864"/>
    </source>
</evidence>
<dbReference type="GO" id="GO:0008270">
    <property type="term" value="F:zinc ion binding"/>
    <property type="evidence" value="ECO:0007669"/>
    <property type="project" value="UniProtKB-UniRule"/>
</dbReference>
<dbReference type="EMBL" id="FMCR01000001">
    <property type="protein sequence ID" value="SCE71578.1"/>
    <property type="molecule type" value="Genomic_DNA"/>
</dbReference>
<dbReference type="PANTHER" id="PTHR42853">
    <property type="entry name" value="ACETYL-COENZYME A CARBOXYLASE CARBOXYL TRANSFERASE SUBUNIT ALPHA"/>
    <property type="match status" value="1"/>
</dbReference>
<name>A0A1C4UIT5_9ACTN</name>
<reference evidence="23 24" key="1">
    <citation type="submission" date="2016-06" db="EMBL/GenBank/DDBJ databases">
        <authorList>
            <person name="Kjaerup R.B."/>
            <person name="Dalgaard T.S."/>
            <person name="Juul-Madsen H.R."/>
        </authorList>
    </citation>
    <scope>NUCLEOTIDE SEQUENCE [LARGE SCALE GENOMIC DNA]</scope>
    <source>
        <strain evidence="23 24">DSM 44871</strain>
    </source>
</reference>
<protein>
    <recommendedName>
        <fullName evidence="19 20">Multifunctional fusion protein</fullName>
    </recommendedName>
    <domain>
        <recommendedName>
            <fullName evidence="19">Acetyl-coenzyme A carboxylase carboxyl transferase subunit alpha</fullName>
            <shortName evidence="19">ACCase subunit alpha</shortName>
            <shortName evidence="19">Acetyl-CoA carboxylase carboxyltransferase subunit alpha</shortName>
            <ecNumber evidence="19">2.1.3.15</ecNumber>
        </recommendedName>
    </domain>
    <domain>
        <recommendedName>
            <fullName evidence="20">Acetyl-coenzyme A carboxylase carboxyl transferase subunit beta</fullName>
            <shortName evidence="20">ACCase subunit beta</shortName>
            <shortName evidence="20">Acetyl-CoA carboxylase carboxyltransferase subunit beta</shortName>
        </recommendedName>
    </domain>
</protein>
<evidence type="ECO:0000256" key="3">
    <source>
        <dbReference type="ARBA" id="ARBA00006276"/>
    </source>
</evidence>
<dbReference type="InterPro" id="IPR001095">
    <property type="entry name" value="Acetyl_CoA_COase_a_su"/>
</dbReference>
<evidence type="ECO:0000259" key="22">
    <source>
        <dbReference type="PROSITE" id="PS50989"/>
    </source>
</evidence>
<dbReference type="InterPro" id="IPR011763">
    <property type="entry name" value="COA_CT_C"/>
</dbReference>
<dbReference type="EC" id="2.1.3.15" evidence="19"/>
<comment type="similarity">
    <text evidence="19">Belongs to the AccA family.</text>
</comment>
<evidence type="ECO:0000313" key="23">
    <source>
        <dbReference type="EMBL" id="SCE71578.1"/>
    </source>
</evidence>
<comment type="pathway">
    <text evidence="2 19">Lipid metabolism; malonyl-CoA biosynthesis; malonyl-CoA from acetyl-CoA: step 1/1.</text>
</comment>
<dbReference type="NCBIfam" id="NF004344">
    <property type="entry name" value="PRK05724.1"/>
    <property type="match status" value="1"/>
</dbReference>
<dbReference type="GO" id="GO:0016743">
    <property type="term" value="F:carboxyl- or carbamoyltransferase activity"/>
    <property type="evidence" value="ECO:0007669"/>
    <property type="project" value="UniProtKB-UniRule"/>
</dbReference>
<dbReference type="UniPathway" id="UPA00655">
    <property type="reaction ID" value="UER00711"/>
</dbReference>
<evidence type="ECO:0000256" key="8">
    <source>
        <dbReference type="ARBA" id="ARBA00022679"/>
    </source>
</evidence>
<dbReference type="InterPro" id="IPR011762">
    <property type="entry name" value="COA_CT_N"/>
</dbReference>
<comment type="similarity">
    <text evidence="20">Belongs to the AccD/PCCB family.</text>
</comment>
<feature type="binding site" evidence="20">
    <location>
        <position position="35"/>
    </location>
    <ligand>
        <name>Zn(2+)</name>
        <dbReference type="ChEBI" id="CHEBI:29105"/>
    </ligand>
</feature>
<comment type="catalytic activity">
    <reaction evidence="18 19">
        <text>N(6)-carboxybiotinyl-L-lysyl-[protein] + acetyl-CoA = N(6)-biotinyl-L-lysyl-[protein] + malonyl-CoA</text>
        <dbReference type="Rhea" id="RHEA:54728"/>
        <dbReference type="Rhea" id="RHEA-COMP:10505"/>
        <dbReference type="Rhea" id="RHEA-COMP:10506"/>
        <dbReference type="ChEBI" id="CHEBI:57288"/>
        <dbReference type="ChEBI" id="CHEBI:57384"/>
        <dbReference type="ChEBI" id="CHEBI:83144"/>
        <dbReference type="ChEBI" id="CHEBI:83145"/>
        <dbReference type="EC" id="2.1.3.15"/>
    </reaction>
</comment>
<evidence type="ECO:0000256" key="7">
    <source>
        <dbReference type="ARBA" id="ARBA00022516"/>
    </source>
</evidence>
<feature type="domain" description="CoA carboxyltransferase N-terminal" evidence="21">
    <location>
        <begin position="12"/>
        <end position="281"/>
    </location>
</feature>
<dbReference type="RefSeq" id="WP_091394910.1">
    <property type="nucleotide sequence ID" value="NZ_FMCR01000001.1"/>
</dbReference>
<dbReference type="HAMAP" id="MF_01395">
    <property type="entry name" value="AcetylCoA_CT_beta"/>
    <property type="match status" value="1"/>
</dbReference>
<keyword evidence="7 19" id="KW-0444">Lipid biosynthesis</keyword>
<keyword evidence="12 19" id="KW-0276">Fatty acid metabolism</keyword>
<dbReference type="GO" id="GO:0005524">
    <property type="term" value="F:ATP binding"/>
    <property type="evidence" value="ECO:0007669"/>
    <property type="project" value="UniProtKB-KW"/>
</dbReference>
<evidence type="ECO:0000256" key="5">
    <source>
        <dbReference type="ARBA" id="ARBA00011664"/>
    </source>
</evidence>
<comment type="subunit">
    <text evidence="19">Acetyl-CoA carboxylase is a heterohexamer composed of biotin carboxyl carrier protein (AccB), biotin carboxylase (AccC) and two subunits each of ACCase subunit alpha (AccA) and ACCase subunit beta (AccD).</text>
</comment>
<comment type="cofactor">
    <cofactor evidence="20">
        <name>Zn(2+)</name>
        <dbReference type="ChEBI" id="CHEBI:29105"/>
    </cofactor>
    <text evidence="20">Binds 1 zinc ion per subunit.</text>
</comment>
<evidence type="ECO:0000256" key="6">
    <source>
        <dbReference type="ARBA" id="ARBA00022490"/>
    </source>
</evidence>
<evidence type="ECO:0000256" key="18">
    <source>
        <dbReference type="ARBA" id="ARBA00049152"/>
    </source>
</evidence>
<comment type="subcellular location">
    <subcellularLocation>
        <location evidence="1 19">Cytoplasm</location>
    </subcellularLocation>
</comment>
<evidence type="ECO:0000256" key="20">
    <source>
        <dbReference type="HAMAP-Rule" id="MF_01395"/>
    </source>
</evidence>
<feature type="binding site" evidence="20">
    <location>
        <position position="38"/>
    </location>
    <ligand>
        <name>Zn(2+)</name>
        <dbReference type="ChEBI" id="CHEBI:29105"/>
    </ligand>
</feature>
<keyword evidence="16 19" id="KW-0275">Fatty acid biosynthesis</keyword>
<evidence type="ECO:0000256" key="19">
    <source>
        <dbReference type="HAMAP-Rule" id="MF_00823"/>
    </source>
</evidence>
<sequence>MTATVNTPVGKSWLICPGCRALLYQRRVERNLGVCPECDHHDQVTAHQRIEQLFDLDSVEELPPVDAVGDPLGFVDTKPYPQRIEAARRRTGLDEAVVCVRGTVEGQPLIAAVMDFRFLGGSLGAGVGERITRAAELALETRTPLLIVSASGGARMQEGVLSLMQMAKTSAALGALDEAGVLTISLVSDPTYGGVAASFATLCDVILAEPGARLGFAGPRVIQQTLRQPLPAGFQTAEYLFARGMLDDLVPRSNLRSTIGRLLAFAGADRSAPDPYPVRATTPPPSADPWAVVALSRDLGRPSTLDYIGHFVDGFVELHGDRLASDCPAIVGGVGLIDGRPTVVIGHQKGHTVAEVASRNFGMATPAGYRKAARLMRLAEKLGTPIVTLIDTPGAYHGISAEENGQALAIADSIRLMAGLTVPVVAIVTGEGGSGGALALGVGNRVLMLANATYSVISPEGCAAILWNDSGRADEAAAQLKLQAGDLLSLGIVDGVVPEPPGGAPADPGATASAVHRAVVDAFAELAGLNREEVRAHRRARFRQIGGLTNAGG</sequence>
<keyword evidence="11 20" id="KW-0863">Zinc-finger</keyword>
<evidence type="ECO:0000256" key="1">
    <source>
        <dbReference type="ARBA" id="ARBA00004496"/>
    </source>
</evidence>
<proteinExistence type="inferred from homology"/>
<comment type="similarity">
    <text evidence="3">In the C-terminal section; belongs to the AccA family.</text>
</comment>
<dbReference type="InterPro" id="IPR000438">
    <property type="entry name" value="Acetyl_CoA_COase_Trfase_b_su"/>
</dbReference>
<feature type="zinc finger region" description="C4-type" evidence="20">
    <location>
        <begin position="16"/>
        <end position="38"/>
    </location>
</feature>
<evidence type="ECO:0000256" key="16">
    <source>
        <dbReference type="ARBA" id="ARBA00023160"/>
    </source>
</evidence>
<evidence type="ECO:0000256" key="9">
    <source>
        <dbReference type="ARBA" id="ARBA00022723"/>
    </source>
</evidence>
<comment type="function">
    <text evidence="17 20">Component of the acetyl coenzyme A carboxylase (ACC) complex. Biotin carboxylase (BC) catalyzes the carboxylation of biotin on its carrier protein (BCCP) and then the CO(2) group is transferred by the transcarboxylase to acetyl-CoA to form malonyl-CoA.</text>
</comment>
<keyword evidence="14 19" id="KW-0067">ATP-binding</keyword>
<keyword evidence="8 19" id="KW-0808">Transferase</keyword>
<dbReference type="HAMAP" id="MF_00823">
    <property type="entry name" value="AcetylCoA_CT_alpha"/>
    <property type="match status" value="1"/>
</dbReference>
<organism evidence="23 24">
    <name type="scientific">Micromonospora saelicesensis</name>
    <dbReference type="NCBI Taxonomy" id="285676"/>
    <lineage>
        <taxon>Bacteria</taxon>
        <taxon>Bacillati</taxon>
        <taxon>Actinomycetota</taxon>
        <taxon>Actinomycetes</taxon>
        <taxon>Micromonosporales</taxon>
        <taxon>Micromonosporaceae</taxon>
        <taxon>Micromonospora</taxon>
    </lineage>
</organism>
<dbReference type="GO" id="GO:0006633">
    <property type="term" value="P:fatty acid biosynthetic process"/>
    <property type="evidence" value="ECO:0007669"/>
    <property type="project" value="UniProtKB-KW"/>
</dbReference>
<keyword evidence="6 19" id="KW-0963">Cytoplasm</keyword>
<feature type="binding site" evidence="20">
    <location>
        <position position="16"/>
    </location>
    <ligand>
        <name>Zn(2+)</name>
        <dbReference type="ChEBI" id="CHEBI:29105"/>
    </ligand>
</feature>
<dbReference type="PROSITE" id="PS50980">
    <property type="entry name" value="COA_CT_NTER"/>
    <property type="match status" value="1"/>
</dbReference>
<evidence type="ECO:0000256" key="17">
    <source>
        <dbReference type="ARBA" id="ARBA00025280"/>
    </source>
</evidence>
<accession>A0A1C4UIT5</accession>
<dbReference type="Proteomes" id="UP000198864">
    <property type="component" value="Unassembled WGS sequence"/>
</dbReference>